<proteinExistence type="predicted"/>
<dbReference type="Proteomes" id="UP000280307">
    <property type="component" value="Unassembled WGS sequence"/>
</dbReference>
<sequence length="266" mass="29244">MPKTNFQPAQHGYPFVNAWKLRPAEQTQLRQSLTQASGEACGKLGNDTFGLLRSMVTPALNTWIDNALPDYYGLCGGMAFSAADHFRAGVPVPTGPEPWRTPDGDDPQERALRDYLWRRQLESLQPNASVLLWWMLMLLLPIPGGGPNWLRDRTREQVQNLPAFLSHGPWPICLIGSSTSPFNNHQVLATGIEQHSADQATIFLYDANGPGREQTIEIDLRGAGVQATESCPSAERGALRGFFCMHYAPAPPPSGLGLGKEKGNRK</sequence>
<protein>
    <submittedName>
        <fullName evidence="1">Uncharacterized protein</fullName>
    </submittedName>
</protein>
<evidence type="ECO:0000313" key="1">
    <source>
        <dbReference type="EMBL" id="RRR74459.1"/>
    </source>
</evidence>
<accession>A0A426U3M8</accession>
<dbReference type="AlphaFoldDB" id="A0A426U3M8"/>
<dbReference type="EMBL" id="RSAS01000272">
    <property type="protein sequence ID" value="RRR74459.1"/>
    <property type="molecule type" value="Genomic_DNA"/>
</dbReference>
<name>A0A426U3M8_9CHLR</name>
<evidence type="ECO:0000313" key="2">
    <source>
        <dbReference type="Proteomes" id="UP000280307"/>
    </source>
</evidence>
<gene>
    <name evidence="1" type="ORF">EI684_07080</name>
</gene>
<reference evidence="1 2" key="1">
    <citation type="submission" date="2018-12" db="EMBL/GenBank/DDBJ databases">
        <title>Genome Sequence of Candidatus Viridilinea halotolerans isolated from saline sulfide-rich spring.</title>
        <authorList>
            <person name="Grouzdev D.S."/>
            <person name="Burganskaya E.I."/>
            <person name="Krutkina M.S."/>
            <person name="Sukhacheva M.V."/>
            <person name="Gorlenko V.M."/>
        </authorList>
    </citation>
    <scope>NUCLEOTIDE SEQUENCE [LARGE SCALE GENOMIC DNA]</scope>
    <source>
        <strain evidence="1">Chok-6</strain>
    </source>
</reference>
<comment type="caution">
    <text evidence="1">The sequence shown here is derived from an EMBL/GenBank/DDBJ whole genome shotgun (WGS) entry which is preliminary data.</text>
</comment>
<organism evidence="1 2">
    <name type="scientific">Candidatus Viridilinea halotolerans</name>
    <dbReference type="NCBI Taxonomy" id="2491704"/>
    <lineage>
        <taxon>Bacteria</taxon>
        <taxon>Bacillati</taxon>
        <taxon>Chloroflexota</taxon>
        <taxon>Chloroflexia</taxon>
        <taxon>Chloroflexales</taxon>
        <taxon>Chloroflexineae</taxon>
        <taxon>Oscillochloridaceae</taxon>
        <taxon>Candidatus Viridilinea</taxon>
    </lineage>
</organism>